<keyword evidence="2" id="KW-1185">Reference proteome</keyword>
<gene>
    <name evidence="1" type="ORF">AC625_08995</name>
</gene>
<evidence type="ECO:0000313" key="1">
    <source>
        <dbReference type="EMBL" id="KMY49657.1"/>
    </source>
</evidence>
<dbReference type="OrthoDB" id="2428283at2"/>
<accession>A0A0K9GTQ2</accession>
<protein>
    <submittedName>
        <fullName evidence="1">Uncharacterized protein</fullName>
    </submittedName>
</protein>
<proteinExistence type="predicted"/>
<dbReference type="RefSeq" id="WP_049680999.1">
    <property type="nucleotide sequence ID" value="NZ_LFZW01000001.1"/>
</dbReference>
<dbReference type="Proteomes" id="UP000037146">
    <property type="component" value="Unassembled WGS sequence"/>
</dbReference>
<reference evidence="2" key="1">
    <citation type="submission" date="2015-07" db="EMBL/GenBank/DDBJ databases">
        <title>Genome sequencing project for genomic taxonomy and phylogenomics of Bacillus-like bacteria.</title>
        <authorList>
            <person name="Liu B."/>
            <person name="Wang J."/>
            <person name="Zhu Y."/>
            <person name="Liu G."/>
            <person name="Chen Q."/>
            <person name="Chen Z."/>
            <person name="Lan J."/>
            <person name="Che J."/>
            <person name="Ge C."/>
            <person name="Shi H."/>
            <person name="Pan Z."/>
            <person name="Liu X."/>
        </authorList>
    </citation>
    <scope>NUCLEOTIDE SEQUENCE [LARGE SCALE GENOMIC DNA]</scope>
    <source>
        <strain evidence="2">FJAT-27997</strain>
    </source>
</reference>
<dbReference type="AlphaFoldDB" id="A0A0K9GTQ2"/>
<dbReference type="EMBL" id="LFZW01000001">
    <property type="protein sequence ID" value="KMY49657.1"/>
    <property type="molecule type" value="Genomic_DNA"/>
</dbReference>
<sequence length="82" mass="9561">MHEINQHILSVIDFMSTDHKTLFVKVMGYDASFGIEFNGEIKFLNGMPFGDLIHEQRSFVSPDCRQYIRKNLLNMYNAGKFN</sequence>
<organism evidence="1 2">
    <name type="scientific">Peribacillus loiseleuriae</name>
    <dbReference type="NCBI Taxonomy" id="1679170"/>
    <lineage>
        <taxon>Bacteria</taxon>
        <taxon>Bacillati</taxon>
        <taxon>Bacillota</taxon>
        <taxon>Bacilli</taxon>
        <taxon>Bacillales</taxon>
        <taxon>Bacillaceae</taxon>
        <taxon>Peribacillus</taxon>
    </lineage>
</organism>
<comment type="caution">
    <text evidence="1">The sequence shown here is derived from an EMBL/GenBank/DDBJ whole genome shotgun (WGS) entry which is preliminary data.</text>
</comment>
<dbReference type="PATRIC" id="fig|1679170.3.peg.1972"/>
<evidence type="ECO:0000313" key="2">
    <source>
        <dbReference type="Proteomes" id="UP000037146"/>
    </source>
</evidence>
<name>A0A0K9GTQ2_9BACI</name>